<dbReference type="SUPFAM" id="SSF46894">
    <property type="entry name" value="C-terminal effector domain of the bipartite response regulators"/>
    <property type="match status" value="1"/>
</dbReference>
<keyword evidence="1" id="KW-0238">DNA-binding</keyword>
<evidence type="ECO:0000256" key="2">
    <source>
        <dbReference type="PROSITE-ProRule" id="PRU00169"/>
    </source>
</evidence>
<dbReference type="SMART" id="SM00421">
    <property type="entry name" value="HTH_LUXR"/>
    <property type="match status" value="1"/>
</dbReference>
<gene>
    <name evidence="5" type="ORF">GEAMG1_1997</name>
</gene>
<proteinExistence type="predicted"/>
<dbReference type="SMART" id="SM00448">
    <property type="entry name" value="REC"/>
    <property type="match status" value="1"/>
</dbReference>
<accession>A0ABM9D9K0</accession>
<evidence type="ECO:0000259" key="4">
    <source>
        <dbReference type="PROSITE" id="PS50110"/>
    </source>
</evidence>
<evidence type="ECO:0000313" key="5">
    <source>
        <dbReference type="EMBL" id="CAH2031832.1"/>
    </source>
</evidence>
<dbReference type="Gene3D" id="3.40.50.2300">
    <property type="match status" value="1"/>
</dbReference>
<evidence type="ECO:0000259" key="3">
    <source>
        <dbReference type="PROSITE" id="PS50043"/>
    </source>
</evidence>
<dbReference type="PROSITE" id="PS50110">
    <property type="entry name" value="RESPONSE_REGULATORY"/>
    <property type="match status" value="1"/>
</dbReference>
<evidence type="ECO:0000256" key="1">
    <source>
        <dbReference type="ARBA" id="ARBA00023125"/>
    </source>
</evidence>
<reference evidence="5 6" key="1">
    <citation type="submission" date="2022-03" db="EMBL/GenBank/DDBJ databases">
        <authorList>
            <person name="Koch H."/>
        </authorList>
    </citation>
    <scope>NUCLEOTIDE SEQUENCE [LARGE SCALE GENOMIC DNA]</scope>
    <source>
        <strain evidence="5 6">G1</strain>
    </source>
</reference>
<dbReference type="Pfam" id="PF00196">
    <property type="entry name" value="GerE"/>
    <property type="match status" value="1"/>
</dbReference>
<dbReference type="Pfam" id="PF00072">
    <property type="entry name" value="Response_reg"/>
    <property type="match status" value="1"/>
</dbReference>
<dbReference type="InterPro" id="IPR039420">
    <property type="entry name" value="WalR-like"/>
</dbReference>
<organism evidence="5 6">
    <name type="scientific">Trichlorobacter ammonificans</name>
    <dbReference type="NCBI Taxonomy" id="2916410"/>
    <lineage>
        <taxon>Bacteria</taxon>
        <taxon>Pseudomonadati</taxon>
        <taxon>Thermodesulfobacteriota</taxon>
        <taxon>Desulfuromonadia</taxon>
        <taxon>Geobacterales</taxon>
        <taxon>Geobacteraceae</taxon>
        <taxon>Trichlorobacter</taxon>
    </lineage>
</organism>
<dbReference type="Gene3D" id="1.10.10.10">
    <property type="entry name" value="Winged helix-like DNA-binding domain superfamily/Winged helix DNA-binding domain"/>
    <property type="match status" value="1"/>
</dbReference>
<dbReference type="PROSITE" id="PS00622">
    <property type="entry name" value="HTH_LUXR_1"/>
    <property type="match status" value="1"/>
</dbReference>
<keyword evidence="6" id="KW-1185">Reference proteome</keyword>
<dbReference type="PANTHER" id="PTHR43214">
    <property type="entry name" value="TWO-COMPONENT RESPONSE REGULATOR"/>
    <property type="match status" value="1"/>
</dbReference>
<evidence type="ECO:0008006" key="7">
    <source>
        <dbReference type="Google" id="ProtNLM"/>
    </source>
</evidence>
<dbReference type="SUPFAM" id="SSF52172">
    <property type="entry name" value="CheY-like"/>
    <property type="match status" value="1"/>
</dbReference>
<sequence length="211" mass="23600">MSESGRTQSILVIEDDPSYRGNIEMILKMEGFRVRTAADGRSGLAAVQEEVPDLILCDIMMPEMDGHTMFDILKSDVLFADVAFIFVTALADRSELRRAMAAGADDYLTKPFTAEELLAAVTGRLNRLRILRQSAGSTSFHKDLAWLREQLTPREHEVLLRVGRGDTSRQIADRLGISVKTVEIHRSNLMHKLNASNAATLARWAFIAEQR</sequence>
<keyword evidence="2" id="KW-0597">Phosphoprotein</keyword>
<name>A0ABM9D9K0_9BACT</name>
<protein>
    <recommendedName>
        <fullName evidence="7">DNA-binding response regulator</fullName>
    </recommendedName>
</protein>
<dbReference type="InterPro" id="IPR036388">
    <property type="entry name" value="WH-like_DNA-bd_sf"/>
</dbReference>
<dbReference type="CDD" id="cd06170">
    <property type="entry name" value="LuxR_C_like"/>
    <property type="match status" value="1"/>
</dbReference>
<feature type="domain" description="HTH luxR-type" evidence="3">
    <location>
        <begin position="144"/>
        <end position="209"/>
    </location>
</feature>
<dbReference type="PRINTS" id="PR00038">
    <property type="entry name" value="HTHLUXR"/>
</dbReference>
<evidence type="ECO:0000313" key="6">
    <source>
        <dbReference type="Proteomes" id="UP001295463"/>
    </source>
</evidence>
<dbReference type="RefSeq" id="WP_305732625.1">
    <property type="nucleotide sequence ID" value="NZ_OW150024.1"/>
</dbReference>
<dbReference type="InterPro" id="IPR001789">
    <property type="entry name" value="Sig_transdc_resp-reg_receiver"/>
</dbReference>
<dbReference type="PROSITE" id="PS50043">
    <property type="entry name" value="HTH_LUXR_2"/>
    <property type="match status" value="1"/>
</dbReference>
<feature type="modified residue" description="4-aspartylphosphate" evidence="2">
    <location>
        <position position="58"/>
    </location>
</feature>
<dbReference type="InterPro" id="IPR000792">
    <property type="entry name" value="Tscrpt_reg_LuxR_C"/>
</dbReference>
<dbReference type="Proteomes" id="UP001295463">
    <property type="component" value="Chromosome"/>
</dbReference>
<dbReference type="EMBL" id="OW150024">
    <property type="protein sequence ID" value="CAH2031832.1"/>
    <property type="molecule type" value="Genomic_DNA"/>
</dbReference>
<dbReference type="InterPro" id="IPR011006">
    <property type="entry name" value="CheY-like_superfamily"/>
</dbReference>
<feature type="domain" description="Response regulatory" evidence="4">
    <location>
        <begin position="9"/>
        <end position="125"/>
    </location>
</feature>
<dbReference type="InterPro" id="IPR016032">
    <property type="entry name" value="Sig_transdc_resp-reg_C-effctor"/>
</dbReference>